<dbReference type="PROSITE" id="PS50294">
    <property type="entry name" value="WD_REPEATS_REGION"/>
    <property type="match status" value="2"/>
</dbReference>
<dbReference type="PRINTS" id="PR00320">
    <property type="entry name" value="GPROTEINBRPT"/>
</dbReference>
<dbReference type="PANTHER" id="PTHR43979:SF1">
    <property type="entry name" value="PRE-MRNA-PROCESSING FACTOR 17"/>
    <property type="match status" value="1"/>
</dbReference>
<dbReference type="InterPro" id="IPR015943">
    <property type="entry name" value="WD40/YVTN_repeat-like_dom_sf"/>
</dbReference>
<feature type="compositionally biased region" description="Polar residues" evidence="4">
    <location>
        <begin position="415"/>
        <end position="438"/>
    </location>
</feature>
<name>A0A9W7DDC2_AMBMO</name>
<feature type="region of interest" description="Disordered" evidence="4">
    <location>
        <begin position="412"/>
        <end position="438"/>
    </location>
</feature>
<dbReference type="InterPro" id="IPR020472">
    <property type="entry name" value="WD40_PAC1"/>
</dbReference>
<evidence type="ECO:0000313" key="5">
    <source>
        <dbReference type="EMBL" id="GMG21409.1"/>
    </source>
</evidence>
<feature type="region of interest" description="Disordered" evidence="4">
    <location>
        <begin position="113"/>
        <end position="173"/>
    </location>
</feature>
<dbReference type="GO" id="GO:0071013">
    <property type="term" value="C:catalytic step 2 spliceosome"/>
    <property type="evidence" value="ECO:0007669"/>
    <property type="project" value="InterPro"/>
</dbReference>
<dbReference type="SUPFAM" id="SSF50978">
    <property type="entry name" value="WD40 repeat-like"/>
    <property type="match status" value="1"/>
</dbReference>
<feature type="repeat" description="WD" evidence="3">
    <location>
        <begin position="287"/>
        <end position="328"/>
    </location>
</feature>
<dbReference type="SMART" id="SM00320">
    <property type="entry name" value="WD40"/>
    <property type="match status" value="6"/>
</dbReference>
<dbReference type="GO" id="GO:0000398">
    <property type="term" value="P:mRNA splicing, via spliceosome"/>
    <property type="evidence" value="ECO:0007669"/>
    <property type="project" value="InterPro"/>
</dbReference>
<dbReference type="Pfam" id="PF00400">
    <property type="entry name" value="WD40"/>
    <property type="match status" value="2"/>
</dbReference>
<evidence type="ECO:0000313" key="6">
    <source>
        <dbReference type="Proteomes" id="UP001165063"/>
    </source>
</evidence>
<gene>
    <name evidence="5" type="ORF">Amon01_000197100</name>
</gene>
<organism evidence="5 6">
    <name type="scientific">Ambrosiozyma monospora</name>
    <name type="common">Yeast</name>
    <name type="synonym">Endomycopsis monosporus</name>
    <dbReference type="NCBI Taxonomy" id="43982"/>
    <lineage>
        <taxon>Eukaryota</taxon>
        <taxon>Fungi</taxon>
        <taxon>Dikarya</taxon>
        <taxon>Ascomycota</taxon>
        <taxon>Saccharomycotina</taxon>
        <taxon>Pichiomycetes</taxon>
        <taxon>Pichiales</taxon>
        <taxon>Pichiaceae</taxon>
        <taxon>Ambrosiozyma</taxon>
    </lineage>
</organism>
<accession>A0A9W7DDC2</accession>
<feature type="repeat" description="WD" evidence="3">
    <location>
        <begin position="243"/>
        <end position="285"/>
    </location>
</feature>
<evidence type="ECO:0000256" key="4">
    <source>
        <dbReference type="SAM" id="MobiDB-lite"/>
    </source>
</evidence>
<feature type="compositionally biased region" description="Polar residues" evidence="4">
    <location>
        <begin position="44"/>
        <end position="60"/>
    </location>
</feature>
<dbReference type="AlphaFoldDB" id="A0A9W7DDC2"/>
<proteinExistence type="predicted"/>
<feature type="region of interest" description="Disordered" evidence="4">
    <location>
        <begin position="1"/>
        <end position="60"/>
    </location>
</feature>
<reference evidence="5" key="1">
    <citation type="submission" date="2023-04" db="EMBL/GenBank/DDBJ databases">
        <title>Ambrosiozyma monospora NBRC 1965.</title>
        <authorList>
            <person name="Ichikawa N."/>
            <person name="Sato H."/>
            <person name="Tonouchi N."/>
        </authorList>
    </citation>
    <scope>NUCLEOTIDE SEQUENCE</scope>
    <source>
        <strain evidence="5">NBRC 1965</strain>
    </source>
</reference>
<keyword evidence="1 3" id="KW-0853">WD repeat</keyword>
<dbReference type="InterPro" id="IPR036322">
    <property type="entry name" value="WD40_repeat_dom_sf"/>
</dbReference>
<evidence type="ECO:0000256" key="1">
    <source>
        <dbReference type="ARBA" id="ARBA00022574"/>
    </source>
</evidence>
<dbReference type="Gene3D" id="2.130.10.10">
    <property type="entry name" value="YVTN repeat-like/Quinoprotein amine dehydrogenase"/>
    <property type="match status" value="2"/>
</dbReference>
<dbReference type="GO" id="GO:0003729">
    <property type="term" value="F:mRNA binding"/>
    <property type="evidence" value="ECO:0007669"/>
    <property type="project" value="TreeGrafter"/>
</dbReference>
<evidence type="ECO:0000256" key="2">
    <source>
        <dbReference type="ARBA" id="ARBA00022737"/>
    </source>
</evidence>
<protein>
    <submittedName>
        <fullName evidence="5">Unnamed protein product</fullName>
    </submittedName>
</protein>
<keyword evidence="6" id="KW-1185">Reference proteome</keyword>
<dbReference type="InterPro" id="IPR001680">
    <property type="entry name" value="WD40_rpt"/>
</dbReference>
<dbReference type="EMBL" id="BSXU01000655">
    <property type="protein sequence ID" value="GMG21409.1"/>
    <property type="molecule type" value="Genomic_DNA"/>
</dbReference>
<dbReference type="OrthoDB" id="10257301at2759"/>
<feature type="compositionally biased region" description="Polar residues" evidence="4">
    <location>
        <begin position="19"/>
        <end position="30"/>
    </location>
</feature>
<dbReference type="PROSITE" id="PS50082">
    <property type="entry name" value="WD_REPEATS_2"/>
    <property type="match status" value="2"/>
</dbReference>
<dbReference type="Proteomes" id="UP001165063">
    <property type="component" value="Unassembled WGS sequence"/>
</dbReference>
<keyword evidence="2" id="KW-0677">Repeat</keyword>
<sequence>MSLITGYSSDSDTSDSEIEIQQSSKQTKGASKTLKQKESHHTTTVELFNPAPNVSPTQTQSNVQEKQLVFLPAKTNREIFIVSASIQHEHIDDTKFRANKRFYETYGQLDRVSKAESKKIKKRRKQKQHDSSSNSNDPFDIDTFQGPWAGYSSNEDNDGEDRSDALAIGPDLKPVEAENTIEIENDENHEPNDDSSSSSILHISNTINFLTEFPKRLQSTIDKQREAGKHQECFAPKAKKHVYQGHKGGVQHITFFPTTGHLLLSCGNDNLIKLWQVYGQKKLVRTYKAHTKAVKFVQFNMNGTQFVSCSYDRTVRLWDTYTGSVLKTLKFKAVPNMVKFNPRDDKEVLIAFSNKTMLHYNLFKESADDTDSNGNGRVATLVQEYTHHLASVFCMEFLDRAKKEEEINGIPVSHFNGTADINNDNMEQPSDPTTQNTEYKPEEPLYFVSSSEDKTLQIWNLKINMPIKQIADPAQHSMSFLVKHPTKNYFVAQSTDNTILSFSSLRTEKFKKMKKKTFLGHNCAGYGIELCFTPDGKNLVSGDSFGYINCWDWTKCRLVKRLKIDDKVISSVSCHPLETSLVCAAGLSGKIYLYS</sequence>
<dbReference type="PANTHER" id="PTHR43979">
    <property type="entry name" value="PRE-MRNA-PROCESSING FACTOR 17"/>
    <property type="match status" value="1"/>
</dbReference>
<comment type="caution">
    <text evidence="5">The sequence shown here is derived from an EMBL/GenBank/DDBJ whole genome shotgun (WGS) entry which is preliminary data.</text>
</comment>
<dbReference type="InterPro" id="IPR032847">
    <property type="entry name" value="PRPF17"/>
</dbReference>
<evidence type="ECO:0000256" key="3">
    <source>
        <dbReference type="PROSITE-ProRule" id="PRU00221"/>
    </source>
</evidence>